<evidence type="ECO:0000313" key="5">
    <source>
        <dbReference type="Proteomes" id="UP000430692"/>
    </source>
</evidence>
<dbReference type="PANTHER" id="PTHR21666:SF289">
    <property type="entry name" value="L-ALA--D-GLU ENDOPEPTIDASE"/>
    <property type="match status" value="1"/>
</dbReference>
<protein>
    <submittedName>
        <fullName evidence="4">Peptidoglycan DD-metalloendopeptidase family protein</fullName>
    </submittedName>
</protein>
<dbReference type="SUPFAM" id="SSF51261">
    <property type="entry name" value="Duplicated hybrid motif"/>
    <property type="match status" value="1"/>
</dbReference>
<dbReference type="CDD" id="cd12797">
    <property type="entry name" value="M23_peptidase"/>
    <property type="match status" value="1"/>
</dbReference>
<proteinExistence type="predicted"/>
<dbReference type="Pfam" id="PF01551">
    <property type="entry name" value="Peptidase_M23"/>
    <property type="match status" value="1"/>
</dbReference>
<evidence type="ECO:0000259" key="3">
    <source>
        <dbReference type="Pfam" id="PF01551"/>
    </source>
</evidence>
<dbReference type="Proteomes" id="UP000430692">
    <property type="component" value="Unassembled WGS sequence"/>
</dbReference>
<dbReference type="InterPro" id="IPR016047">
    <property type="entry name" value="M23ase_b-sheet_dom"/>
</dbReference>
<keyword evidence="1 2" id="KW-0732">Signal</keyword>
<dbReference type="InterPro" id="IPR050570">
    <property type="entry name" value="Cell_wall_metabolism_enzyme"/>
</dbReference>
<dbReference type="AlphaFoldDB" id="A0A6I4VXV5"/>
<comment type="caution">
    <text evidence="4">The sequence shown here is derived from an EMBL/GenBank/DDBJ whole genome shotgun (WGS) entry which is preliminary data.</text>
</comment>
<feature type="domain" description="M23ase beta-sheet core" evidence="3">
    <location>
        <begin position="58"/>
        <end position="141"/>
    </location>
</feature>
<evidence type="ECO:0000256" key="1">
    <source>
        <dbReference type="ARBA" id="ARBA00022729"/>
    </source>
</evidence>
<evidence type="ECO:0000313" key="4">
    <source>
        <dbReference type="EMBL" id="MXQ52892.1"/>
    </source>
</evidence>
<dbReference type="InterPro" id="IPR011055">
    <property type="entry name" value="Dup_hybrid_motif"/>
</dbReference>
<reference evidence="4 5" key="1">
    <citation type="submission" date="2019-12" db="EMBL/GenBank/DDBJ databases">
        <title>Whole-genome analyses of novel actinobacteria.</title>
        <authorList>
            <person name="Sahin N."/>
            <person name="Saygin H."/>
        </authorList>
    </citation>
    <scope>NUCLEOTIDE SEQUENCE [LARGE SCALE GENOMIC DNA]</scope>
    <source>
        <strain evidence="4 5">KC615</strain>
    </source>
</reference>
<dbReference type="PANTHER" id="PTHR21666">
    <property type="entry name" value="PEPTIDASE-RELATED"/>
    <property type="match status" value="1"/>
</dbReference>
<feature type="signal peptide" evidence="2">
    <location>
        <begin position="1"/>
        <end position="24"/>
    </location>
</feature>
<keyword evidence="5" id="KW-1185">Reference proteome</keyword>
<feature type="chain" id="PRO_5026102220" evidence="2">
    <location>
        <begin position="25"/>
        <end position="253"/>
    </location>
</feature>
<evidence type="ECO:0000256" key="2">
    <source>
        <dbReference type="SAM" id="SignalP"/>
    </source>
</evidence>
<dbReference type="Gene3D" id="2.70.70.10">
    <property type="entry name" value="Glucose Permease (Domain IIA)"/>
    <property type="match status" value="1"/>
</dbReference>
<gene>
    <name evidence="4" type="ORF">GSM42_03915</name>
</gene>
<accession>A0A6I4VXV5</accession>
<organism evidence="4 5">
    <name type="scientific">Shimazuella alba</name>
    <dbReference type="NCBI Taxonomy" id="2690964"/>
    <lineage>
        <taxon>Bacteria</taxon>
        <taxon>Bacillati</taxon>
        <taxon>Bacillota</taxon>
        <taxon>Bacilli</taxon>
        <taxon>Bacillales</taxon>
        <taxon>Thermoactinomycetaceae</taxon>
        <taxon>Shimazuella</taxon>
    </lineage>
</organism>
<dbReference type="GO" id="GO:0004222">
    <property type="term" value="F:metalloendopeptidase activity"/>
    <property type="evidence" value="ECO:0007669"/>
    <property type="project" value="TreeGrafter"/>
</dbReference>
<name>A0A6I4VXV5_9BACL</name>
<dbReference type="EMBL" id="WUUL01000002">
    <property type="protein sequence ID" value="MXQ52892.1"/>
    <property type="molecule type" value="Genomic_DNA"/>
</dbReference>
<sequence>MILSLALLLSSFSIFLANPDVSLAAPHFQIPFPCGQTWVGETRTNHNPKLSIDFRRTNASGDTIVASSSGKIKKIGNLGNKSYGKYVYIDHGNGWETRYAHLSKITVKKGQIVNAGQKIGNVGSTGKSTGPHLHFEQKYNGVVKPIYFGFIKASYYRAKIYKSLNGCSTIHYTGFIKTNSGKLPVYEKPTASSKVVQSLANKSKVTIYCQVKGKAVKGPYGTSKWWNQIGKGKYVPDSFVYTGSDDQIAPTCK</sequence>